<comment type="similarity">
    <text evidence="2">Belongs to the bacterial solute-binding protein 2 family.</text>
</comment>
<dbReference type="PANTHER" id="PTHR30036">
    <property type="entry name" value="D-XYLOSE-BINDING PERIPLASMIC PROTEIN"/>
    <property type="match status" value="1"/>
</dbReference>
<sequence length="340" mass="36859">MKMKLAVLAASIALPFAAGSALAADKPQFRCQPGETYYMNVMVSGIEYWQPVFEMFKQAAEQLGCKAEYSGTPEYDVTKQLTSFEQILPRQPKGILLHPMNADPFIEPIQRAHDAGIPVVTFAADSPNSARVAYVTSDNRREGAAAADAIAKAMGGKGEYAVLENPGQGNHDLRVTSFIERMKEAHPDMKLVGRSVTNQDANKAYQSVLSLAQANPNLGAVFMPEATSAIGAAQAAVELNKGIKVMTVDVNEKVLDLIKAGDMFGAINPNQGVQGYMGFMALFLAAHPELIDPMNDYKRTGANPFALPVIDNGFAIVTRDNADDFRWPAYKARREKAAQN</sequence>
<feature type="chain" id="PRO_5024931837" description="Periplasmic binding protein domain-containing protein" evidence="3">
    <location>
        <begin position="24"/>
        <end position="340"/>
    </location>
</feature>
<evidence type="ECO:0000256" key="1">
    <source>
        <dbReference type="ARBA" id="ARBA00004418"/>
    </source>
</evidence>
<keyword evidence="6" id="KW-1185">Reference proteome</keyword>
<evidence type="ECO:0000259" key="4">
    <source>
        <dbReference type="Pfam" id="PF13407"/>
    </source>
</evidence>
<dbReference type="GO" id="GO:0030246">
    <property type="term" value="F:carbohydrate binding"/>
    <property type="evidence" value="ECO:0007669"/>
    <property type="project" value="TreeGrafter"/>
</dbReference>
<dbReference type="PANTHER" id="PTHR30036:SF7">
    <property type="entry name" value="ABC TRANSPORTER PERIPLASMIC-BINDING PROTEIN YPHF"/>
    <property type="match status" value="1"/>
</dbReference>
<dbReference type="InterPro" id="IPR025997">
    <property type="entry name" value="SBP_2_dom"/>
</dbReference>
<dbReference type="SUPFAM" id="SSF53822">
    <property type="entry name" value="Periplasmic binding protein-like I"/>
    <property type="match status" value="1"/>
</dbReference>
<dbReference type="Gene3D" id="3.40.50.2300">
    <property type="match status" value="2"/>
</dbReference>
<proteinExistence type="inferred from homology"/>
<evidence type="ECO:0000313" key="6">
    <source>
        <dbReference type="Proteomes" id="UP000433050"/>
    </source>
</evidence>
<comment type="subcellular location">
    <subcellularLocation>
        <location evidence="1">Periplasm</location>
    </subcellularLocation>
</comment>
<feature type="domain" description="Periplasmic binding protein" evidence="4">
    <location>
        <begin position="42"/>
        <end position="283"/>
    </location>
</feature>
<reference evidence="5 6" key="1">
    <citation type="submission" date="2019-12" db="EMBL/GenBank/DDBJ databases">
        <authorList>
            <person name="Reyes-Prieto M."/>
        </authorList>
    </citation>
    <scope>NUCLEOTIDE SEQUENCE [LARGE SCALE GENOMIC DNA]</scope>
    <source>
        <strain evidence="5">HF14-78462</strain>
    </source>
</reference>
<name>A0A5S9P9V2_9HYPH</name>
<dbReference type="RefSeq" id="WP_144344530.1">
    <property type="nucleotide sequence ID" value="NZ_CACSAS010000001.1"/>
</dbReference>
<keyword evidence="3" id="KW-0732">Signal</keyword>
<feature type="signal peptide" evidence="3">
    <location>
        <begin position="1"/>
        <end position="23"/>
    </location>
</feature>
<gene>
    <name evidence="5" type="ORF">STARVERO_02613</name>
</gene>
<organism evidence="5 6">
    <name type="scientific">Starkeya nomas</name>
    <dbReference type="NCBI Taxonomy" id="2666134"/>
    <lineage>
        <taxon>Bacteria</taxon>
        <taxon>Pseudomonadati</taxon>
        <taxon>Pseudomonadota</taxon>
        <taxon>Alphaproteobacteria</taxon>
        <taxon>Hyphomicrobiales</taxon>
        <taxon>Xanthobacteraceae</taxon>
        <taxon>Starkeya</taxon>
    </lineage>
</organism>
<dbReference type="Proteomes" id="UP000433050">
    <property type="component" value="Unassembled WGS sequence"/>
</dbReference>
<protein>
    <recommendedName>
        <fullName evidence="4">Periplasmic binding protein domain-containing protein</fullName>
    </recommendedName>
</protein>
<dbReference type="GO" id="GO:0030288">
    <property type="term" value="C:outer membrane-bounded periplasmic space"/>
    <property type="evidence" value="ECO:0007669"/>
    <property type="project" value="TreeGrafter"/>
</dbReference>
<evidence type="ECO:0000256" key="3">
    <source>
        <dbReference type="SAM" id="SignalP"/>
    </source>
</evidence>
<accession>A0A5S9P9V2</accession>
<dbReference type="Pfam" id="PF13407">
    <property type="entry name" value="Peripla_BP_4"/>
    <property type="match status" value="1"/>
</dbReference>
<dbReference type="InterPro" id="IPR028082">
    <property type="entry name" value="Peripla_BP_I"/>
</dbReference>
<evidence type="ECO:0000313" key="5">
    <source>
        <dbReference type="EMBL" id="CAA0100453.1"/>
    </source>
</evidence>
<dbReference type="AlphaFoldDB" id="A0A5S9P9V2"/>
<evidence type="ECO:0000256" key="2">
    <source>
        <dbReference type="ARBA" id="ARBA00007639"/>
    </source>
</evidence>
<dbReference type="InterPro" id="IPR050555">
    <property type="entry name" value="Bact_Solute-Bind_Prot2"/>
</dbReference>
<dbReference type="EMBL" id="CACSAS010000001">
    <property type="protein sequence ID" value="CAA0100453.1"/>
    <property type="molecule type" value="Genomic_DNA"/>
</dbReference>